<dbReference type="InterPro" id="IPR003609">
    <property type="entry name" value="Pan_app"/>
</dbReference>
<evidence type="ECO:0000256" key="7">
    <source>
        <dbReference type="SAM" id="SignalP"/>
    </source>
</evidence>
<dbReference type="PANTHER" id="PTHR47327">
    <property type="entry name" value="FI18240P1-RELATED"/>
    <property type="match status" value="1"/>
</dbReference>
<dbReference type="InterPro" id="IPR001356">
    <property type="entry name" value="HD"/>
</dbReference>
<keyword evidence="2 5" id="KW-0238">DNA-binding</keyword>
<evidence type="ECO:0000259" key="8">
    <source>
        <dbReference type="PROSITE" id="PS50071"/>
    </source>
</evidence>
<keyword evidence="4 5" id="KW-0539">Nucleus</keyword>
<dbReference type="SMART" id="SM00389">
    <property type="entry name" value="HOX"/>
    <property type="match status" value="1"/>
</dbReference>
<feature type="domain" description="Homeobox" evidence="8">
    <location>
        <begin position="711"/>
        <end position="771"/>
    </location>
</feature>
<dbReference type="Gene3D" id="3.50.4.10">
    <property type="entry name" value="Hepatocyte Growth Factor"/>
    <property type="match status" value="1"/>
</dbReference>
<evidence type="ECO:0000256" key="1">
    <source>
        <dbReference type="ARBA" id="ARBA00004123"/>
    </source>
</evidence>
<feature type="DNA-binding region" description="Homeobox" evidence="5">
    <location>
        <begin position="713"/>
        <end position="772"/>
    </location>
</feature>
<evidence type="ECO:0000256" key="4">
    <source>
        <dbReference type="ARBA" id="ARBA00023242"/>
    </source>
</evidence>
<evidence type="ECO:0000259" key="9">
    <source>
        <dbReference type="PROSITE" id="PS50948"/>
    </source>
</evidence>
<gene>
    <name evidence="11" type="primary">CSON002270</name>
</gene>
<dbReference type="SMART" id="SM00473">
    <property type="entry name" value="PAN_AP"/>
    <property type="match status" value="2"/>
</dbReference>
<dbReference type="GO" id="GO:0009653">
    <property type="term" value="P:anatomical structure morphogenesis"/>
    <property type="evidence" value="ECO:0007669"/>
    <property type="project" value="TreeGrafter"/>
</dbReference>
<dbReference type="PROSITE" id="PS50071">
    <property type="entry name" value="HOMEOBOX_2"/>
    <property type="match status" value="1"/>
</dbReference>
<evidence type="ECO:0000259" key="10">
    <source>
        <dbReference type="PROSITE" id="PS51034"/>
    </source>
</evidence>
<comment type="subcellular location">
    <subcellularLocation>
        <location evidence="1 5 6">Nucleus</location>
    </subcellularLocation>
</comment>
<evidence type="ECO:0000256" key="5">
    <source>
        <dbReference type="PROSITE-ProRule" id="PRU00108"/>
    </source>
</evidence>
<dbReference type="Pfam" id="PF00024">
    <property type="entry name" value="PAN_1"/>
    <property type="match status" value="1"/>
</dbReference>
<dbReference type="InterPro" id="IPR009057">
    <property type="entry name" value="Homeodomain-like_sf"/>
</dbReference>
<dbReference type="CDD" id="cd00086">
    <property type="entry name" value="homeodomain"/>
    <property type="match status" value="1"/>
</dbReference>
<dbReference type="InterPro" id="IPR017970">
    <property type="entry name" value="Homeobox_CS"/>
</dbReference>
<dbReference type="Pfam" id="PF00046">
    <property type="entry name" value="Homeodomain"/>
    <property type="match status" value="1"/>
</dbReference>
<dbReference type="InterPro" id="IPR001507">
    <property type="entry name" value="ZP_dom"/>
</dbReference>
<organism evidence="11">
    <name type="scientific">Culicoides sonorensis</name>
    <name type="common">Biting midge</name>
    <dbReference type="NCBI Taxonomy" id="179676"/>
    <lineage>
        <taxon>Eukaryota</taxon>
        <taxon>Metazoa</taxon>
        <taxon>Ecdysozoa</taxon>
        <taxon>Arthropoda</taxon>
        <taxon>Hexapoda</taxon>
        <taxon>Insecta</taxon>
        <taxon>Pterygota</taxon>
        <taxon>Neoptera</taxon>
        <taxon>Endopterygota</taxon>
        <taxon>Diptera</taxon>
        <taxon>Nematocera</taxon>
        <taxon>Chironomoidea</taxon>
        <taxon>Ceratopogonidae</taxon>
        <taxon>Ceratopogoninae</taxon>
        <taxon>Culicoides</taxon>
        <taxon>Monoculicoides</taxon>
    </lineage>
</organism>
<evidence type="ECO:0000256" key="2">
    <source>
        <dbReference type="ARBA" id="ARBA00023125"/>
    </source>
</evidence>
<dbReference type="AlphaFoldDB" id="A0A336LUN7"/>
<proteinExistence type="predicted"/>
<name>A0A336LUN7_CULSO</name>
<dbReference type="VEuPathDB" id="VectorBase:CSON002270"/>
<dbReference type="EMBL" id="UFQT01000137">
    <property type="protein sequence ID" value="SSX20711.1"/>
    <property type="molecule type" value="Genomic_DNA"/>
</dbReference>
<keyword evidence="3 5" id="KW-0371">Homeobox</keyword>
<feature type="signal peptide" evidence="7">
    <location>
        <begin position="1"/>
        <end position="22"/>
    </location>
</feature>
<dbReference type="PROSITE" id="PS51034">
    <property type="entry name" value="ZP_2"/>
    <property type="match status" value="1"/>
</dbReference>
<dbReference type="PANTHER" id="PTHR47327:SF8">
    <property type="entry name" value="FI17836P1"/>
    <property type="match status" value="1"/>
</dbReference>
<dbReference type="PROSITE" id="PS00027">
    <property type="entry name" value="HOMEOBOX_1"/>
    <property type="match status" value="1"/>
</dbReference>
<feature type="domain" description="Apple" evidence="9">
    <location>
        <begin position="240"/>
        <end position="316"/>
    </location>
</feature>
<dbReference type="GO" id="GO:0000981">
    <property type="term" value="F:DNA-binding transcription factor activity, RNA polymerase II-specific"/>
    <property type="evidence" value="ECO:0007669"/>
    <property type="project" value="InterPro"/>
</dbReference>
<feature type="chain" id="PRO_5016275578" evidence="7">
    <location>
        <begin position="23"/>
        <end position="788"/>
    </location>
</feature>
<dbReference type="GO" id="GO:0003677">
    <property type="term" value="F:DNA binding"/>
    <property type="evidence" value="ECO:0007669"/>
    <property type="project" value="UniProtKB-UniRule"/>
</dbReference>
<dbReference type="PROSITE" id="PS50948">
    <property type="entry name" value="PAN"/>
    <property type="match status" value="2"/>
</dbReference>
<dbReference type="Gene3D" id="1.10.10.60">
    <property type="entry name" value="Homeodomain-like"/>
    <property type="match status" value="1"/>
</dbReference>
<protein>
    <submittedName>
        <fullName evidence="11">CSON002270 protein</fullName>
    </submittedName>
</protein>
<accession>A0A336LUN7</accession>
<feature type="domain" description="ZP" evidence="10">
    <location>
        <begin position="322"/>
        <end position="566"/>
    </location>
</feature>
<evidence type="ECO:0000256" key="6">
    <source>
        <dbReference type="RuleBase" id="RU000682"/>
    </source>
</evidence>
<dbReference type="InterPro" id="IPR052774">
    <property type="entry name" value="Celegans_DevNeuronal_Protein"/>
</dbReference>
<evidence type="ECO:0000256" key="3">
    <source>
        <dbReference type="ARBA" id="ARBA00023155"/>
    </source>
</evidence>
<reference evidence="11" key="1">
    <citation type="submission" date="2018-07" db="EMBL/GenBank/DDBJ databases">
        <authorList>
            <person name="Quirk P.G."/>
            <person name="Krulwich T.A."/>
        </authorList>
    </citation>
    <scope>NUCLEOTIDE SEQUENCE</scope>
</reference>
<dbReference type="SUPFAM" id="SSF46689">
    <property type="entry name" value="Homeodomain-like"/>
    <property type="match status" value="1"/>
</dbReference>
<evidence type="ECO:0000313" key="11">
    <source>
        <dbReference type="EMBL" id="SSX20711.1"/>
    </source>
</evidence>
<dbReference type="GO" id="GO:0005634">
    <property type="term" value="C:nucleus"/>
    <property type="evidence" value="ECO:0007669"/>
    <property type="project" value="UniProtKB-SubCell"/>
</dbReference>
<sequence length="788" mass="91747">MQNLLKSIKILLVIILWKDVRAYKSDHFSCPVSSTYFQKIISYRPSSFSLSITNLLYKGLRSNLPSAAINANCWKICKQDINCFSYILFFNTSECYGFSKSFQINKYEFLKSEYLLIPDENAIYFEKLCLPEISTKTIWPIIRLPGRIFIGRIHKNITQLVNRTQCIEYCLKEMEFHCQSVLFISSSVKNRNGLRFTSSRELGQCILNQDNMSSRSRTLRKVFSSYEYIEIDCFNQDRFCSFERHENMYFPYADLHFDNISAEACEKKCLSTNIFTCLGYSFINNVCLIHSEKAYLNDGGLNNSMLDAYYMERIKCLNVSVTCSTGEMIISYNPEESFNGKIFVSDNEFNPLCKTSGLINGSSILVLPIGNEMKESLCGISRAYHVTKYGKRTLLQTKINIQNDEDVSLKFNKVIKVGCIINQYNAKKLSRTNIGSNITTTLPSVSLKFIDTISMKDVNNVSLGDKILLRVNMFNADGYDIQSNNLYVTSLDGKQKIQLLDDNGCPTYPILFPHLRKIITYQNITLQTNLTAFKFIHSPIFNIDIRLTICKHKCRNFMCYNETNNNRSKKKLNEKYSENNLKLELQTNYGLEETKLNKLEINEEYVIESKLDNTVALENYQQQIFTQYTLHSEYPQHEMYLLTEEFSNNVEINLHFQMFVTNSVTHKQIEHNKKIYNIYESSNKTFNNLKIQNHSNISNSTILEQQSNINSNGKKYRTSFTGHQIYVLEKLFETKKYLSSHERIKIASLLNIADAQIKIWYQNRRTKWKKHERVFISKTKDDRQTSID</sequence>
<feature type="domain" description="Apple" evidence="9">
    <location>
        <begin position="129"/>
        <end position="233"/>
    </location>
</feature>
<keyword evidence="7" id="KW-0732">Signal</keyword>